<feature type="modified residue" description="S-(dipyrrolylmethanemethyl)cysteine" evidence="8">
    <location>
        <position position="278"/>
    </location>
</feature>
<proteinExistence type="inferred from homology"/>
<feature type="region of interest" description="Disordered" evidence="9">
    <location>
        <begin position="1"/>
        <end position="24"/>
    </location>
</feature>
<keyword evidence="13" id="KW-1185">Reference proteome</keyword>
<dbReference type="PANTHER" id="PTHR11557:SF0">
    <property type="entry name" value="PORPHOBILINOGEN DEAMINASE"/>
    <property type="match status" value="1"/>
</dbReference>
<accession>A0A7W6EFJ5</accession>
<dbReference type="Pfam" id="PF01379">
    <property type="entry name" value="Porphobil_deam"/>
    <property type="match status" value="1"/>
</dbReference>
<dbReference type="InterPro" id="IPR000860">
    <property type="entry name" value="HemC"/>
</dbReference>
<dbReference type="PRINTS" id="PR00151">
    <property type="entry name" value="PORPHBDMNASE"/>
</dbReference>
<dbReference type="PIRSF" id="PIRSF001438">
    <property type="entry name" value="4pyrrol_synth_OHMeBilane_synth"/>
    <property type="match status" value="1"/>
</dbReference>
<dbReference type="Proteomes" id="UP000537592">
    <property type="component" value="Unassembled WGS sequence"/>
</dbReference>
<dbReference type="HAMAP" id="MF_00260">
    <property type="entry name" value="Porphobil_deam"/>
    <property type="match status" value="1"/>
</dbReference>
<dbReference type="InterPro" id="IPR022419">
    <property type="entry name" value="Porphobilin_deaminase_cofac_BS"/>
</dbReference>
<dbReference type="PANTHER" id="PTHR11557">
    <property type="entry name" value="PORPHOBILINOGEN DEAMINASE"/>
    <property type="match status" value="1"/>
</dbReference>
<name>A0A7W6EFJ5_9HYPH</name>
<keyword evidence="6 8" id="KW-0627">Porphyrin biosynthesis</keyword>
<comment type="subunit">
    <text evidence="4 8">Monomer.</text>
</comment>
<protein>
    <recommendedName>
        <fullName evidence="8">Porphobilinogen deaminase</fullName>
        <shortName evidence="8">PBG</shortName>
        <ecNumber evidence="8">2.5.1.61</ecNumber>
    </recommendedName>
    <alternativeName>
        <fullName evidence="8">Hydroxymethylbilane synthase</fullName>
        <shortName evidence="8">HMBS</shortName>
    </alternativeName>
    <alternativeName>
        <fullName evidence="8">Pre-uroporphyrinogen synthase</fullName>
    </alternativeName>
</protein>
<dbReference type="SUPFAM" id="SSF53850">
    <property type="entry name" value="Periplasmic binding protein-like II"/>
    <property type="match status" value="1"/>
</dbReference>
<dbReference type="GO" id="GO:0004418">
    <property type="term" value="F:hydroxymethylbilane synthase activity"/>
    <property type="evidence" value="ECO:0007669"/>
    <property type="project" value="UniProtKB-UniRule"/>
</dbReference>
<evidence type="ECO:0000259" key="10">
    <source>
        <dbReference type="Pfam" id="PF01379"/>
    </source>
</evidence>
<evidence type="ECO:0000256" key="1">
    <source>
        <dbReference type="ARBA" id="ARBA00002869"/>
    </source>
</evidence>
<dbReference type="SUPFAM" id="SSF54782">
    <property type="entry name" value="Porphobilinogen deaminase (hydroxymethylbilane synthase), C-terminal domain"/>
    <property type="match status" value="1"/>
</dbReference>
<evidence type="ECO:0000256" key="3">
    <source>
        <dbReference type="ARBA" id="ARBA00005638"/>
    </source>
</evidence>
<comment type="pathway">
    <text evidence="2">Porphyrin-containing compound metabolism; protoporphyrin-IX biosynthesis; coproporphyrinogen-III from 5-aminolevulinate: step 2/4.</text>
</comment>
<comment type="similarity">
    <text evidence="3 8">Belongs to the HMBS family.</text>
</comment>
<dbReference type="GO" id="GO:0005737">
    <property type="term" value="C:cytoplasm"/>
    <property type="evidence" value="ECO:0007669"/>
    <property type="project" value="UniProtKB-UniRule"/>
</dbReference>
<feature type="domain" description="Porphobilinogen deaminase N-terminal" evidence="10">
    <location>
        <begin position="30"/>
        <end position="249"/>
    </location>
</feature>
<dbReference type="Gene3D" id="3.40.190.10">
    <property type="entry name" value="Periplasmic binding protein-like II"/>
    <property type="match status" value="2"/>
</dbReference>
<dbReference type="GO" id="GO:0006782">
    <property type="term" value="P:protoporphyrinogen IX biosynthetic process"/>
    <property type="evidence" value="ECO:0007669"/>
    <property type="project" value="UniProtKB-UniRule"/>
</dbReference>
<sequence>MYSKPSSKPSSKLPSTLSSGISSPEAPVPLVIGTRGSPLALAQARQVAWRLFEALNGGAQHAQTGEEAPEGIVIAAIKTTGDLILDRALSEAGGKGLFTRELDAALLDGRTHLAVHSAKDLPTELPDGLVIAGCLPREDVRDAFISLRASSLADLPAGAVVGTASLRRQAQVLRLRPDLRITLLRGNVGTRLRRIEAGEIDATLLAMAGLNRLGLTHKAAGPIPVEAMLPAIGQGAIAIVTRAEDDAVRALVSAIADRPTGIALEAERAFLRVLDGSCRTPIAGYARVDGDRIDFSGLLLSEDGRETVAVTRAGSAADARALGEDAGREVLARAGPGLLPHRAGGKD</sequence>
<dbReference type="FunFam" id="3.40.190.10:FF:000005">
    <property type="entry name" value="Porphobilinogen deaminase"/>
    <property type="match status" value="1"/>
</dbReference>
<comment type="cofactor">
    <cofactor evidence="8">
        <name>dipyrromethane</name>
        <dbReference type="ChEBI" id="CHEBI:60342"/>
    </cofactor>
    <text evidence="8">Binds 1 dipyrromethane group covalently.</text>
</comment>
<dbReference type="AlphaFoldDB" id="A0A7W6EFJ5"/>
<evidence type="ECO:0000256" key="2">
    <source>
        <dbReference type="ARBA" id="ARBA00004735"/>
    </source>
</evidence>
<dbReference type="EC" id="2.5.1.61" evidence="8"/>
<feature type="domain" description="Porphobilinogen deaminase C-terminal" evidence="11">
    <location>
        <begin position="264"/>
        <end position="331"/>
    </location>
</feature>
<keyword evidence="5 8" id="KW-0808">Transferase</keyword>
<dbReference type="PROSITE" id="PS00533">
    <property type="entry name" value="PORPHOBILINOGEN_DEAM"/>
    <property type="match status" value="1"/>
</dbReference>
<dbReference type="InterPro" id="IPR022417">
    <property type="entry name" value="Porphobilin_deaminase_N"/>
</dbReference>
<comment type="caution">
    <text evidence="12">The sequence shown here is derived from an EMBL/GenBank/DDBJ whole genome shotgun (WGS) entry which is preliminary data.</text>
</comment>
<dbReference type="Gene3D" id="3.30.160.40">
    <property type="entry name" value="Porphobilinogen deaminase, C-terminal domain"/>
    <property type="match status" value="1"/>
</dbReference>
<evidence type="ECO:0000256" key="4">
    <source>
        <dbReference type="ARBA" id="ARBA00011245"/>
    </source>
</evidence>
<dbReference type="UniPathway" id="UPA00251">
    <property type="reaction ID" value="UER00319"/>
</dbReference>
<comment type="miscellaneous">
    <text evidence="8">The porphobilinogen subunits are added to the dipyrromethane group.</text>
</comment>
<evidence type="ECO:0000256" key="9">
    <source>
        <dbReference type="SAM" id="MobiDB-lite"/>
    </source>
</evidence>
<comment type="function">
    <text evidence="1 8">Tetrapolymerization of the monopyrrole PBG into the hydroxymethylbilane pre-uroporphyrinogen in several discrete steps.</text>
</comment>
<evidence type="ECO:0000256" key="5">
    <source>
        <dbReference type="ARBA" id="ARBA00022679"/>
    </source>
</evidence>
<evidence type="ECO:0000313" key="12">
    <source>
        <dbReference type="EMBL" id="MBB3808821.1"/>
    </source>
</evidence>
<comment type="catalytic activity">
    <reaction evidence="7 8">
        <text>4 porphobilinogen + H2O = hydroxymethylbilane + 4 NH4(+)</text>
        <dbReference type="Rhea" id="RHEA:13185"/>
        <dbReference type="ChEBI" id="CHEBI:15377"/>
        <dbReference type="ChEBI" id="CHEBI:28938"/>
        <dbReference type="ChEBI" id="CHEBI:57845"/>
        <dbReference type="ChEBI" id="CHEBI:58126"/>
        <dbReference type="EC" id="2.5.1.61"/>
    </reaction>
</comment>
<dbReference type="InterPro" id="IPR036803">
    <property type="entry name" value="Porphobilinogen_deaminase_C_sf"/>
</dbReference>
<evidence type="ECO:0000313" key="13">
    <source>
        <dbReference type="Proteomes" id="UP000537592"/>
    </source>
</evidence>
<evidence type="ECO:0000256" key="7">
    <source>
        <dbReference type="ARBA" id="ARBA00048169"/>
    </source>
</evidence>
<dbReference type="Pfam" id="PF03900">
    <property type="entry name" value="Porphobil_deamC"/>
    <property type="match status" value="1"/>
</dbReference>
<organism evidence="12 13">
    <name type="scientific">Pseudochelatococcus contaminans</name>
    <dbReference type="NCBI Taxonomy" id="1538103"/>
    <lineage>
        <taxon>Bacteria</taxon>
        <taxon>Pseudomonadati</taxon>
        <taxon>Pseudomonadota</taxon>
        <taxon>Alphaproteobacteria</taxon>
        <taxon>Hyphomicrobiales</taxon>
        <taxon>Chelatococcaceae</taxon>
        <taxon>Pseudochelatococcus</taxon>
    </lineage>
</organism>
<evidence type="ECO:0000256" key="8">
    <source>
        <dbReference type="HAMAP-Rule" id="MF_00260"/>
    </source>
</evidence>
<dbReference type="InterPro" id="IPR022418">
    <property type="entry name" value="Porphobilinogen_deaminase_C"/>
</dbReference>
<evidence type="ECO:0000256" key="6">
    <source>
        <dbReference type="ARBA" id="ARBA00023244"/>
    </source>
</evidence>
<gene>
    <name evidence="8" type="primary">hemC</name>
    <name evidence="12" type="ORF">FHS81_000891</name>
</gene>
<dbReference type="EMBL" id="JACICC010000002">
    <property type="protein sequence ID" value="MBB3808821.1"/>
    <property type="molecule type" value="Genomic_DNA"/>
</dbReference>
<reference evidence="12 13" key="1">
    <citation type="submission" date="2020-08" db="EMBL/GenBank/DDBJ databases">
        <title>Genomic Encyclopedia of Type Strains, Phase IV (KMG-IV): sequencing the most valuable type-strain genomes for metagenomic binning, comparative biology and taxonomic classification.</title>
        <authorList>
            <person name="Goeker M."/>
        </authorList>
    </citation>
    <scope>NUCLEOTIDE SEQUENCE [LARGE SCALE GENOMIC DNA]</scope>
    <source>
        <strain evidence="12 13">DSM 28760</strain>
    </source>
</reference>
<dbReference type="NCBIfam" id="TIGR00212">
    <property type="entry name" value="hemC"/>
    <property type="match status" value="1"/>
</dbReference>
<evidence type="ECO:0000259" key="11">
    <source>
        <dbReference type="Pfam" id="PF03900"/>
    </source>
</evidence>